<accession>A0A922MRQ4</accession>
<comment type="caution">
    <text evidence="1">The sequence shown here is derived from an EMBL/GenBank/DDBJ whole genome shotgun (WGS) entry which is preliminary data.</text>
</comment>
<gene>
    <name evidence="1" type="ORF">HF086_016342</name>
</gene>
<proteinExistence type="predicted"/>
<evidence type="ECO:0000313" key="2">
    <source>
        <dbReference type="Proteomes" id="UP000814243"/>
    </source>
</evidence>
<name>A0A922MRQ4_SPOEX</name>
<reference evidence="1" key="1">
    <citation type="journal article" date="2021" name="G3 (Bethesda)">
        <title>Genome and transcriptome analysis of the beet armyworm Spodoptera exigua reveals targets for pest control. .</title>
        <authorList>
            <person name="Simon S."/>
            <person name="Breeschoten T."/>
            <person name="Jansen H.J."/>
            <person name="Dirks R.P."/>
            <person name="Schranz M.E."/>
            <person name="Ros V.I.D."/>
        </authorList>
    </citation>
    <scope>NUCLEOTIDE SEQUENCE</scope>
    <source>
        <strain evidence="1">TB_SE_WUR_2020</strain>
    </source>
</reference>
<dbReference type="AlphaFoldDB" id="A0A922MRQ4"/>
<organism evidence="1 2">
    <name type="scientific">Spodoptera exigua</name>
    <name type="common">Beet armyworm</name>
    <name type="synonym">Noctua fulgens</name>
    <dbReference type="NCBI Taxonomy" id="7107"/>
    <lineage>
        <taxon>Eukaryota</taxon>
        <taxon>Metazoa</taxon>
        <taxon>Ecdysozoa</taxon>
        <taxon>Arthropoda</taxon>
        <taxon>Hexapoda</taxon>
        <taxon>Insecta</taxon>
        <taxon>Pterygota</taxon>
        <taxon>Neoptera</taxon>
        <taxon>Endopterygota</taxon>
        <taxon>Lepidoptera</taxon>
        <taxon>Glossata</taxon>
        <taxon>Ditrysia</taxon>
        <taxon>Noctuoidea</taxon>
        <taxon>Noctuidae</taxon>
        <taxon>Amphipyrinae</taxon>
        <taxon>Spodoptera</taxon>
    </lineage>
</organism>
<dbReference type="Proteomes" id="UP000814243">
    <property type="component" value="Unassembled WGS sequence"/>
</dbReference>
<evidence type="ECO:0000313" key="1">
    <source>
        <dbReference type="EMBL" id="KAH9641348.1"/>
    </source>
</evidence>
<dbReference type="EMBL" id="JACEFF010000240">
    <property type="protein sequence ID" value="KAH9641348.1"/>
    <property type="molecule type" value="Genomic_DNA"/>
</dbReference>
<protein>
    <submittedName>
        <fullName evidence="1">Uncharacterized protein</fullName>
    </submittedName>
</protein>
<sequence>MVIHNSRTDNGSKYTGGVRTLVVCPSCPLSAYKPGLSITGRRPSCGMRAPAPGATLRSKLSITCKPDKKHTPENG</sequence>